<organism evidence="7">
    <name type="scientific">Clastoptera arizonana</name>
    <name type="common">Arizona spittle bug</name>
    <dbReference type="NCBI Taxonomy" id="38151"/>
    <lineage>
        <taxon>Eukaryota</taxon>
        <taxon>Metazoa</taxon>
        <taxon>Ecdysozoa</taxon>
        <taxon>Arthropoda</taxon>
        <taxon>Hexapoda</taxon>
        <taxon>Insecta</taxon>
        <taxon>Pterygota</taxon>
        <taxon>Neoptera</taxon>
        <taxon>Paraneoptera</taxon>
        <taxon>Hemiptera</taxon>
        <taxon>Auchenorrhyncha</taxon>
        <taxon>Cercopoidea</taxon>
        <taxon>Clastopteridae</taxon>
        <taxon>Clastoptera</taxon>
    </lineage>
</organism>
<keyword evidence="5" id="KW-0732">Signal</keyword>
<name>A0A1B6CJE2_9HEMI</name>
<evidence type="ECO:0000313" key="7">
    <source>
        <dbReference type="EMBL" id="JAS13557.1"/>
    </source>
</evidence>
<feature type="domain" description="Carboxylesterase type B" evidence="6">
    <location>
        <begin position="25"/>
        <end position="543"/>
    </location>
</feature>
<dbReference type="GO" id="GO:0052689">
    <property type="term" value="F:carboxylic ester hydrolase activity"/>
    <property type="evidence" value="ECO:0007669"/>
    <property type="project" value="UniProtKB-KW"/>
</dbReference>
<protein>
    <recommendedName>
        <fullName evidence="5">Carboxylic ester hydrolase</fullName>
        <ecNumber evidence="5">3.1.1.-</ecNumber>
    </recommendedName>
</protein>
<dbReference type="AlphaFoldDB" id="A0A1B6CJE2"/>
<dbReference type="InterPro" id="IPR019819">
    <property type="entry name" value="Carboxylesterase_B_CS"/>
</dbReference>
<proteinExistence type="inferred from homology"/>
<feature type="chain" id="PRO_5008447131" description="Carboxylic ester hydrolase" evidence="5">
    <location>
        <begin position="23"/>
        <end position="558"/>
    </location>
</feature>
<accession>A0A1B6CJE2</accession>
<dbReference type="InterPro" id="IPR050309">
    <property type="entry name" value="Type-B_Carboxylest/Lipase"/>
</dbReference>
<evidence type="ECO:0000256" key="4">
    <source>
        <dbReference type="ARBA" id="ARBA00023180"/>
    </source>
</evidence>
<feature type="signal peptide" evidence="5">
    <location>
        <begin position="1"/>
        <end position="22"/>
    </location>
</feature>
<feature type="non-terminal residue" evidence="7">
    <location>
        <position position="1"/>
    </location>
</feature>
<keyword evidence="4" id="KW-0325">Glycoprotein</keyword>
<reference evidence="7" key="1">
    <citation type="submission" date="2015-12" db="EMBL/GenBank/DDBJ databases">
        <title>De novo transcriptome assembly of four potential Pierce s Disease insect vectors from Arizona vineyards.</title>
        <authorList>
            <person name="Tassone E.E."/>
        </authorList>
    </citation>
    <scope>NUCLEOTIDE SEQUENCE</scope>
</reference>
<dbReference type="Pfam" id="PF00135">
    <property type="entry name" value="COesterase"/>
    <property type="match status" value="1"/>
</dbReference>
<evidence type="ECO:0000256" key="1">
    <source>
        <dbReference type="ARBA" id="ARBA00005964"/>
    </source>
</evidence>
<dbReference type="EC" id="3.1.1.-" evidence="5"/>
<dbReference type="EMBL" id="GEDC01023741">
    <property type="protein sequence ID" value="JAS13557.1"/>
    <property type="molecule type" value="Transcribed_RNA"/>
</dbReference>
<dbReference type="InterPro" id="IPR029058">
    <property type="entry name" value="AB_hydrolase_fold"/>
</dbReference>
<comment type="similarity">
    <text evidence="1 5">Belongs to the type-B carboxylesterase/lipase family.</text>
</comment>
<evidence type="ECO:0000256" key="3">
    <source>
        <dbReference type="ARBA" id="ARBA00022801"/>
    </source>
</evidence>
<dbReference type="SUPFAM" id="SSF53474">
    <property type="entry name" value="alpha/beta-Hydrolases"/>
    <property type="match status" value="1"/>
</dbReference>
<keyword evidence="3 5" id="KW-0378">Hydrolase</keyword>
<dbReference type="InterPro" id="IPR019826">
    <property type="entry name" value="Carboxylesterase_B_AS"/>
</dbReference>
<dbReference type="PROSITE" id="PS00122">
    <property type="entry name" value="CARBOXYLESTERASE_B_1"/>
    <property type="match status" value="1"/>
</dbReference>
<dbReference type="Gene3D" id="3.40.50.1820">
    <property type="entry name" value="alpha/beta hydrolase"/>
    <property type="match status" value="1"/>
</dbReference>
<keyword evidence="2" id="KW-0719">Serine esterase</keyword>
<dbReference type="PANTHER" id="PTHR11559">
    <property type="entry name" value="CARBOXYLESTERASE"/>
    <property type="match status" value="1"/>
</dbReference>
<evidence type="ECO:0000256" key="5">
    <source>
        <dbReference type="RuleBase" id="RU361235"/>
    </source>
</evidence>
<sequence>LEVMHHTRILCFFVTMFALCYCEQGPRVKIEQGTVEGIILKSRNGRNIYTFLGIPYAKPPVNELRFEVAQPPDPFKGVFMATKDGKKCTQQDVLDYKNRNLTYGSEDCLYLNVYTPTLDPNANYPVIVFIHGGGFYEGSSSSRVYDSQFFLDHDVLFVTMNYRLGLLGFMSTEDEVLPGNLGMKDQTEVLRWVQRNIGYFGGDKTRVTLSGHSSGGVSTHLHMMSPLSKDLFRAGISMSGCALDPWAYHPKGTYKQLAIRVANDFGCPTYSSKAIVDCLRYMDAYNLTSVLAVYEIFDLDPAMLFPPAIEPDIPGAFLTIEPWRAVIDKPWLTGFVREEGSLRVGSLLRSDGLDERLDALNNQYKELLPMSLMVEMTAKDPIDIVERVRRFYFGNEPIDIDHVQEIINMYSDAWFTYPMAESVLRNLQDTYYYYFQYIGKYSVAFQFGDNTDRLGIIHGNILIYLFRLEALFPNREDTPEDLELSQTLVKWWINFVYNMEPIPDKTDSVEWHPVRTPEREHLNIDNNGFSMRKNAIRERYEFWKNLPFREKPLPQICD</sequence>
<gene>
    <name evidence="7" type="ORF">g.1698</name>
</gene>
<evidence type="ECO:0000259" key="6">
    <source>
        <dbReference type="Pfam" id="PF00135"/>
    </source>
</evidence>
<dbReference type="PROSITE" id="PS00941">
    <property type="entry name" value="CARBOXYLESTERASE_B_2"/>
    <property type="match status" value="1"/>
</dbReference>
<evidence type="ECO:0000256" key="2">
    <source>
        <dbReference type="ARBA" id="ARBA00022487"/>
    </source>
</evidence>
<dbReference type="InterPro" id="IPR002018">
    <property type="entry name" value="CarbesteraseB"/>
</dbReference>